<dbReference type="Pfam" id="PF02699">
    <property type="entry name" value="YajC"/>
    <property type="match status" value="1"/>
</dbReference>
<dbReference type="EMBL" id="PSZM01000036">
    <property type="protein sequence ID" value="PQL93184.1"/>
    <property type="molecule type" value="Genomic_DNA"/>
</dbReference>
<evidence type="ECO:0000256" key="10">
    <source>
        <dbReference type="ARBA" id="ARBA00023136"/>
    </source>
</evidence>
<accession>A0A2S8AEC4</accession>
<keyword evidence="5" id="KW-1003">Cell membrane</keyword>
<dbReference type="InterPro" id="IPR003849">
    <property type="entry name" value="Preprotein_translocase_YajC"/>
</dbReference>
<evidence type="ECO:0000256" key="7">
    <source>
        <dbReference type="ARBA" id="ARBA00022927"/>
    </source>
</evidence>
<evidence type="ECO:0000313" key="13">
    <source>
        <dbReference type="Proteomes" id="UP000238042"/>
    </source>
</evidence>
<evidence type="ECO:0000256" key="11">
    <source>
        <dbReference type="SAM" id="Phobius"/>
    </source>
</evidence>
<dbReference type="PANTHER" id="PTHR33909:SF1">
    <property type="entry name" value="SEC TRANSLOCON ACCESSORY COMPLEX SUBUNIT YAJC"/>
    <property type="match status" value="1"/>
</dbReference>
<keyword evidence="6 11" id="KW-0812">Transmembrane</keyword>
<organism evidence="12 13">
    <name type="scientific">Apibacter adventoris</name>
    <dbReference type="NCBI Taxonomy" id="1679466"/>
    <lineage>
        <taxon>Bacteria</taxon>
        <taxon>Pseudomonadati</taxon>
        <taxon>Bacteroidota</taxon>
        <taxon>Flavobacteriia</taxon>
        <taxon>Flavobacteriales</taxon>
        <taxon>Weeksellaceae</taxon>
        <taxon>Apibacter</taxon>
    </lineage>
</organism>
<protein>
    <recommendedName>
        <fullName evidence="3">Sec translocon accessory complex subunit YajC</fullName>
    </recommendedName>
</protein>
<dbReference type="NCBIfam" id="TIGR00739">
    <property type="entry name" value="yajC"/>
    <property type="match status" value="1"/>
</dbReference>
<evidence type="ECO:0000313" key="12">
    <source>
        <dbReference type="EMBL" id="PQL93184.1"/>
    </source>
</evidence>
<keyword evidence="4" id="KW-0813">Transport</keyword>
<evidence type="ECO:0000256" key="3">
    <source>
        <dbReference type="ARBA" id="ARBA00014962"/>
    </source>
</evidence>
<name>A0A2S8AEC4_9FLAO</name>
<keyword evidence="9" id="KW-0811">Translocation</keyword>
<evidence type="ECO:0000256" key="8">
    <source>
        <dbReference type="ARBA" id="ARBA00022989"/>
    </source>
</evidence>
<dbReference type="OrthoDB" id="9800132at2"/>
<comment type="similarity">
    <text evidence="2">Belongs to the YajC family.</text>
</comment>
<evidence type="ECO:0000256" key="1">
    <source>
        <dbReference type="ARBA" id="ARBA00004162"/>
    </source>
</evidence>
<gene>
    <name evidence="12" type="primary">yajC</name>
    <name evidence="12" type="ORF">C4S77_05860</name>
</gene>
<dbReference type="PRINTS" id="PR01853">
    <property type="entry name" value="YAJCTRNLCASE"/>
</dbReference>
<dbReference type="GO" id="GO:0015031">
    <property type="term" value="P:protein transport"/>
    <property type="evidence" value="ECO:0007669"/>
    <property type="project" value="UniProtKB-KW"/>
</dbReference>
<reference evidence="12 13" key="1">
    <citation type="submission" date="2018-02" db="EMBL/GenBank/DDBJ databases">
        <title>Genome sequences of Apibacter spp., gut symbionts of Asian honey bees.</title>
        <authorList>
            <person name="Kwong W.K."/>
            <person name="Steele M.I."/>
            <person name="Moran N.A."/>
        </authorList>
    </citation>
    <scope>NUCLEOTIDE SEQUENCE [LARGE SCALE GENOMIC DNA]</scope>
    <source>
        <strain evidence="13">wkB301</strain>
    </source>
</reference>
<keyword evidence="7" id="KW-0653">Protein transport</keyword>
<sequence>MLAIVLQAKQGMDWTAFLPLILLFVVFYFFFIRPQTKRQKEEKSFQENINKGTRIVTTSGIHGKVAEIMEDGIIIETMAGKIKFEKSSISRELSIARYPENAPAKK</sequence>
<evidence type="ECO:0000256" key="5">
    <source>
        <dbReference type="ARBA" id="ARBA00022475"/>
    </source>
</evidence>
<comment type="caution">
    <text evidence="12">The sequence shown here is derived from an EMBL/GenBank/DDBJ whole genome shotgun (WGS) entry which is preliminary data.</text>
</comment>
<keyword evidence="13" id="KW-1185">Reference proteome</keyword>
<keyword evidence="8 11" id="KW-1133">Transmembrane helix</keyword>
<dbReference type="Proteomes" id="UP000238042">
    <property type="component" value="Unassembled WGS sequence"/>
</dbReference>
<evidence type="ECO:0000256" key="4">
    <source>
        <dbReference type="ARBA" id="ARBA00022448"/>
    </source>
</evidence>
<evidence type="ECO:0000256" key="2">
    <source>
        <dbReference type="ARBA" id="ARBA00006742"/>
    </source>
</evidence>
<keyword evidence="10 11" id="KW-0472">Membrane</keyword>
<dbReference type="GO" id="GO:0005886">
    <property type="term" value="C:plasma membrane"/>
    <property type="evidence" value="ECO:0007669"/>
    <property type="project" value="UniProtKB-SubCell"/>
</dbReference>
<feature type="transmembrane region" description="Helical" evidence="11">
    <location>
        <begin position="12"/>
        <end position="31"/>
    </location>
</feature>
<evidence type="ECO:0000256" key="9">
    <source>
        <dbReference type="ARBA" id="ARBA00023010"/>
    </source>
</evidence>
<dbReference type="PANTHER" id="PTHR33909">
    <property type="entry name" value="SEC TRANSLOCON ACCESSORY COMPLEX SUBUNIT YAJC"/>
    <property type="match status" value="1"/>
</dbReference>
<dbReference type="AlphaFoldDB" id="A0A2S8AEC4"/>
<proteinExistence type="inferred from homology"/>
<comment type="subcellular location">
    <subcellularLocation>
        <location evidence="1">Cell membrane</location>
        <topology evidence="1">Single-pass membrane protein</topology>
    </subcellularLocation>
</comment>
<evidence type="ECO:0000256" key="6">
    <source>
        <dbReference type="ARBA" id="ARBA00022692"/>
    </source>
</evidence>
<dbReference type="RefSeq" id="WP_105192032.1">
    <property type="nucleotide sequence ID" value="NZ_PSZM01000036.1"/>
</dbReference>
<dbReference type="SMART" id="SM01323">
    <property type="entry name" value="YajC"/>
    <property type="match status" value="1"/>
</dbReference>